<comment type="caution">
    <text evidence="3">The sequence shown here is derived from an EMBL/GenBank/DDBJ whole genome shotgun (WGS) entry which is preliminary data.</text>
</comment>
<dbReference type="PROSITE" id="PS50404">
    <property type="entry name" value="GST_NTER"/>
    <property type="match status" value="1"/>
</dbReference>
<accession>A0ABQ3KXK5</accession>
<feature type="domain" description="GST C-terminal" evidence="2">
    <location>
        <begin position="87"/>
        <end position="209"/>
    </location>
</feature>
<protein>
    <submittedName>
        <fullName evidence="3">Glutathione S-transferase</fullName>
    </submittedName>
</protein>
<dbReference type="InterPro" id="IPR036249">
    <property type="entry name" value="Thioredoxin-like_sf"/>
</dbReference>
<feature type="domain" description="GST N-terminal" evidence="1">
    <location>
        <begin position="1"/>
        <end position="81"/>
    </location>
</feature>
<gene>
    <name evidence="3" type="ORF">GCM10010919_16440</name>
</gene>
<dbReference type="Gene3D" id="3.40.30.10">
    <property type="entry name" value="Glutaredoxin"/>
    <property type="match status" value="1"/>
</dbReference>
<evidence type="ECO:0000313" key="3">
    <source>
        <dbReference type="EMBL" id="GHG67617.1"/>
    </source>
</evidence>
<dbReference type="PROSITE" id="PS50405">
    <property type="entry name" value="GST_CTER"/>
    <property type="match status" value="1"/>
</dbReference>
<evidence type="ECO:0000313" key="4">
    <source>
        <dbReference type="Proteomes" id="UP000659697"/>
    </source>
</evidence>
<dbReference type="InterPro" id="IPR036282">
    <property type="entry name" value="Glutathione-S-Trfase_C_sf"/>
</dbReference>
<dbReference type="EMBL" id="BNAO01000003">
    <property type="protein sequence ID" value="GHG67617.1"/>
    <property type="molecule type" value="Genomic_DNA"/>
</dbReference>
<evidence type="ECO:0000259" key="2">
    <source>
        <dbReference type="PROSITE" id="PS50405"/>
    </source>
</evidence>
<reference evidence="4" key="1">
    <citation type="journal article" date="2019" name="Int. J. Syst. Evol. Microbiol.">
        <title>The Global Catalogue of Microorganisms (GCM) 10K type strain sequencing project: providing services to taxonomists for standard genome sequencing and annotation.</title>
        <authorList>
            <consortium name="The Broad Institute Genomics Platform"/>
            <consortium name="The Broad Institute Genome Sequencing Center for Infectious Disease"/>
            <person name="Wu L."/>
            <person name="Ma J."/>
        </authorList>
    </citation>
    <scope>NUCLEOTIDE SEQUENCE [LARGE SCALE GENOMIC DNA]</scope>
    <source>
        <strain evidence="4">CGMCC 1.7003</strain>
    </source>
</reference>
<evidence type="ECO:0000259" key="1">
    <source>
        <dbReference type="PROSITE" id="PS50404"/>
    </source>
</evidence>
<dbReference type="PANTHER" id="PTHR44051:SF21">
    <property type="entry name" value="GLUTATHIONE S-TRANSFERASE FAMILY PROTEIN"/>
    <property type="match status" value="1"/>
</dbReference>
<dbReference type="SFLD" id="SFLDG00358">
    <property type="entry name" value="Main_(cytGST)"/>
    <property type="match status" value="1"/>
</dbReference>
<dbReference type="InterPro" id="IPR040079">
    <property type="entry name" value="Glutathione_S-Trfase"/>
</dbReference>
<organism evidence="3 4">
    <name type="scientific">Alishewanella longhuensis</name>
    <dbReference type="NCBI Taxonomy" id="1091037"/>
    <lineage>
        <taxon>Bacteria</taxon>
        <taxon>Pseudomonadati</taxon>
        <taxon>Pseudomonadota</taxon>
        <taxon>Gammaproteobacteria</taxon>
        <taxon>Alteromonadales</taxon>
        <taxon>Alteromonadaceae</taxon>
        <taxon>Alishewanella</taxon>
    </lineage>
</organism>
<dbReference type="CDD" id="cd03046">
    <property type="entry name" value="GST_N_GTT1_like"/>
    <property type="match status" value="1"/>
</dbReference>
<dbReference type="Proteomes" id="UP000659697">
    <property type="component" value="Unassembled WGS sequence"/>
</dbReference>
<dbReference type="Pfam" id="PF13410">
    <property type="entry name" value="GST_C_2"/>
    <property type="match status" value="1"/>
</dbReference>
<dbReference type="RefSeq" id="WP_189432158.1">
    <property type="nucleotide sequence ID" value="NZ_BNAO01000003.1"/>
</dbReference>
<dbReference type="SUPFAM" id="SSF52833">
    <property type="entry name" value="Thioredoxin-like"/>
    <property type="match status" value="1"/>
</dbReference>
<sequence length="209" mass="23185">MSSLTLFTNPQSRGRIVRWLLEELNVPYQVKVLQYGPEMKAADFLALNPMGKVPVITHGDIVVTETAAICAYLADFFAEKQLAPAINSPERATYYRWLFFTAGPLEMATSAKAFGWRLDEDNAASVGCGRYVDTLDALETALTASPYLCGEQFTAADVYVGSHIEWGLWFNTLEPRPAFKDYVQRLQTRAAAIRATKLDDALLPEPTPA</sequence>
<dbReference type="InterPro" id="IPR004045">
    <property type="entry name" value="Glutathione_S-Trfase_N"/>
</dbReference>
<dbReference type="Gene3D" id="1.20.1050.10">
    <property type="match status" value="1"/>
</dbReference>
<dbReference type="PANTHER" id="PTHR44051">
    <property type="entry name" value="GLUTATHIONE S-TRANSFERASE-RELATED"/>
    <property type="match status" value="1"/>
</dbReference>
<dbReference type="SFLD" id="SFLDS00019">
    <property type="entry name" value="Glutathione_Transferase_(cytos"/>
    <property type="match status" value="1"/>
</dbReference>
<dbReference type="SFLD" id="SFLDG01150">
    <property type="entry name" value="Main.1:_Beta-like"/>
    <property type="match status" value="1"/>
</dbReference>
<keyword evidence="4" id="KW-1185">Reference proteome</keyword>
<proteinExistence type="predicted"/>
<dbReference type="SUPFAM" id="SSF47616">
    <property type="entry name" value="GST C-terminal domain-like"/>
    <property type="match status" value="1"/>
</dbReference>
<name>A0ABQ3KXK5_9ALTE</name>
<dbReference type="InterPro" id="IPR010987">
    <property type="entry name" value="Glutathione-S-Trfase_C-like"/>
</dbReference>
<dbReference type="CDD" id="cd03207">
    <property type="entry name" value="GST_C_8"/>
    <property type="match status" value="1"/>
</dbReference>
<dbReference type="Pfam" id="PF02798">
    <property type="entry name" value="GST_N"/>
    <property type="match status" value="1"/>
</dbReference>